<feature type="compositionally biased region" description="Pro residues" evidence="1">
    <location>
        <begin position="33"/>
        <end position="43"/>
    </location>
</feature>
<protein>
    <recommendedName>
        <fullName evidence="2">FHA domain-containing protein</fullName>
    </recommendedName>
</protein>
<feature type="region of interest" description="Disordered" evidence="1">
    <location>
        <begin position="643"/>
        <end position="686"/>
    </location>
</feature>
<dbReference type="InterPro" id="IPR000253">
    <property type="entry name" value="FHA_dom"/>
</dbReference>
<feature type="region of interest" description="Disordered" evidence="1">
    <location>
        <begin position="1"/>
        <end position="97"/>
    </location>
</feature>
<feature type="compositionally biased region" description="Low complexity" evidence="1">
    <location>
        <begin position="78"/>
        <end position="91"/>
    </location>
</feature>
<name>A0A316ZFE1_9BASI</name>
<dbReference type="GeneID" id="37272590"/>
<accession>A0A316ZFE1</accession>
<reference evidence="3 4" key="1">
    <citation type="journal article" date="2018" name="Mol. Biol. Evol.">
        <title>Broad Genomic Sampling Reveals a Smut Pathogenic Ancestry of the Fungal Clade Ustilaginomycotina.</title>
        <authorList>
            <person name="Kijpornyongpan T."/>
            <person name="Mondo S.J."/>
            <person name="Barry K."/>
            <person name="Sandor L."/>
            <person name="Lee J."/>
            <person name="Lipzen A."/>
            <person name="Pangilinan J."/>
            <person name="LaButti K."/>
            <person name="Hainaut M."/>
            <person name="Henrissat B."/>
            <person name="Grigoriev I.V."/>
            <person name="Spatafora J.W."/>
            <person name="Aime M.C."/>
        </authorList>
    </citation>
    <scope>NUCLEOTIDE SEQUENCE [LARGE SCALE GENOMIC DNA]</scope>
    <source>
        <strain evidence="3 4">MCA 4186</strain>
    </source>
</reference>
<keyword evidence="4" id="KW-1185">Reference proteome</keyword>
<evidence type="ECO:0000259" key="2">
    <source>
        <dbReference type="PROSITE" id="PS50006"/>
    </source>
</evidence>
<feature type="compositionally biased region" description="Basic and acidic residues" evidence="1">
    <location>
        <begin position="662"/>
        <end position="686"/>
    </location>
</feature>
<evidence type="ECO:0000313" key="3">
    <source>
        <dbReference type="EMBL" id="PWN99622.1"/>
    </source>
</evidence>
<feature type="compositionally biased region" description="Low complexity" evidence="1">
    <location>
        <begin position="307"/>
        <end position="327"/>
    </location>
</feature>
<dbReference type="STRING" id="58919.A0A316ZFE1"/>
<feature type="region of interest" description="Disordered" evidence="1">
    <location>
        <begin position="380"/>
        <end position="419"/>
    </location>
</feature>
<organism evidence="3 4">
    <name type="scientific">Tilletiopsis washingtonensis</name>
    <dbReference type="NCBI Taxonomy" id="58919"/>
    <lineage>
        <taxon>Eukaryota</taxon>
        <taxon>Fungi</taxon>
        <taxon>Dikarya</taxon>
        <taxon>Basidiomycota</taxon>
        <taxon>Ustilaginomycotina</taxon>
        <taxon>Exobasidiomycetes</taxon>
        <taxon>Entylomatales</taxon>
        <taxon>Entylomatales incertae sedis</taxon>
        <taxon>Tilletiopsis</taxon>
    </lineage>
</organism>
<proteinExistence type="predicted"/>
<feature type="domain" description="FHA" evidence="2">
    <location>
        <begin position="115"/>
        <end position="202"/>
    </location>
</feature>
<dbReference type="RefSeq" id="XP_025599901.1">
    <property type="nucleotide sequence ID" value="XM_025745046.1"/>
</dbReference>
<dbReference type="AlphaFoldDB" id="A0A316ZFE1"/>
<feature type="compositionally biased region" description="Acidic residues" evidence="1">
    <location>
        <begin position="400"/>
        <end position="409"/>
    </location>
</feature>
<dbReference type="Proteomes" id="UP000245946">
    <property type="component" value="Unassembled WGS sequence"/>
</dbReference>
<evidence type="ECO:0000256" key="1">
    <source>
        <dbReference type="SAM" id="MobiDB-lite"/>
    </source>
</evidence>
<dbReference type="PROSITE" id="PS50006">
    <property type="entry name" value="FHA_DOMAIN"/>
    <property type="match status" value="1"/>
</dbReference>
<feature type="region of interest" description="Disordered" evidence="1">
    <location>
        <begin position="259"/>
        <end position="365"/>
    </location>
</feature>
<sequence>MDSQSAVDALLRSPRKAAAPASRALQRYDVASSPPPSSSPPSSSPRSSPFRSSIRASSPPSSLAPTSSPAKHSPLKPTRPAAVAQPTPAAAGQDPFAGLRASPVPTLYGSYTHALLIGRAHSNVAASEVPSASGLGAKPLQRVPLPASARHVSRVHAVVEYLPFPPAFSASQGGDSQSQQQRGCFVVRIQGQNGLIVAGTRRRQGQVLRLRPGITTLDFFGFEVAFAVDARAAGAPQPKAAPAAPLRLAQKQNSPIKLQPHAAPRKPAGLKQSATLPTQAARPRPRPRPTAATAATRPRARSPPPAALRSSSPLAAPEVAAPASARAAAEEAEVDTDLPVSPSLSRKRARPAALAPSSGSELSDVEMLVPQKPVVKRRVGGKVARFEGTPTPVATKEPEAEQDDSDLSDDPNASPSPAIARVRPAPAVAASMPPPAVPVAVSAAAALAARARACVSRLASSYDVEALLAGAIVFHRTATISSSEAIRSVLTSTPGLLTGLVGSHAAIAGAKAGEKLEGWAEGEAWERCVRKAWREELEATLFDKECFGCITRAGKDAGGMPLEPWFYYEQSKDTDRERAANLGAFVKPMRAALKTHKPIFWKKSAYGHAASETAMPYHGTESQLGSAAPLSAVAPSALSSISANTPATQKRAGGGRKSLPSHWEETQMEEREKTWDRRGDEDWKGE</sequence>
<dbReference type="OrthoDB" id="5348546at2759"/>
<gene>
    <name evidence="3" type="ORF">FA09DRAFT_359050</name>
</gene>
<dbReference type="EMBL" id="KZ819287">
    <property type="protein sequence ID" value="PWN99622.1"/>
    <property type="molecule type" value="Genomic_DNA"/>
</dbReference>
<feature type="compositionally biased region" description="Low complexity" evidence="1">
    <location>
        <begin position="9"/>
        <end position="25"/>
    </location>
</feature>
<evidence type="ECO:0000313" key="4">
    <source>
        <dbReference type="Proteomes" id="UP000245946"/>
    </source>
</evidence>
<feature type="compositionally biased region" description="Low complexity" evidence="1">
    <location>
        <begin position="44"/>
        <end position="70"/>
    </location>
</feature>